<dbReference type="InterPro" id="IPR039420">
    <property type="entry name" value="WalR-like"/>
</dbReference>
<dbReference type="PANTHER" id="PTHR48111:SF40">
    <property type="entry name" value="PHOSPHATE REGULON TRANSCRIPTIONAL REGULATORY PROTEIN PHOB"/>
    <property type="match status" value="1"/>
</dbReference>
<dbReference type="PANTHER" id="PTHR48111">
    <property type="entry name" value="REGULATOR OF RPOS"/>
    <property type="match status" value="1"/>
</dbReference>
<protein>
    <submittedName>
        <fullName evidence="4">Response regulator MprA</fullName>
    </submittedName>
</protein>
<dbReference type="InterPro" id="IPR011006">
    <property type="entry name" value="CheY-like_superfamily"/>
</dbReference>
<dbReference type="RefSeq" id="WP_008620761.1">
    <property type="nucleotide sequence ID" value="NZ_AP025941.1"/>
</dbReference>
<gene>
    <name evidence="4" type="primary">mprA_2</name>
    <name evidence="4" type="ORF">PCLFYP37_03417</name>
</gene>
<dbReference type="InterPro" id="IPR036388">
    <property type="entry name" value="WH-like_DNA-bd_sf"/>
</dbReference>
<proteinExistence type="predicted"/>
<dbReference type="InterPro" id="IPR001867">
    <property type="entry name" value="OmpR/PhoB-type_DNA-bd"/>
</dbReference>
<dbReference type="Pfam" id="PF00486">
    <property type="entry name" value="Trans_reg_C"/>
    <property type="match status" value="1"/>
</dbReference>
<name>A0A6N3GFP2_9BACT</name>
<dbReference type="GO" id="GO:0006355">
    <property type="term" value="P:regulation of DNA-templated transcription"/>
    <property type="evidence" value="ECO:0007669"/>
    <property type="project" value="InterPro"/>
</dbReference>
<evidence type="ECO:0000256" key="2">
    <source>
        <dbReference type="ARBA" id="ARBA00023012"/>
    </source>
</evidence>
<dbReference type="PROSITE" id="PS50110">
    <property type="entry name" value="RESPONSE_REGULATORY"/>
    <property type="match status" value="1"/>
</dbReference>
<dbReference type="GO" id="GO:0032993">
    <property type="term" value="C:protein-DNA complex"/>
    <property type="evidence" value="ECO:0007669"/>
    <property type="project" value="TreeGrafter"/>
</dbReference>
<keyword evidence="3" id="KW-0238">DNA-binding</keyword>
<dbReference type="GeneID" id="98397343"/>
<dbReference type="SMART" id="SM00448">
    <property type="entry name" value="REC"/>
    <property type="match status" value="1"/>
</dbReference>
<dbReference type="EMBL" id="CACRUT010000029">
    <property type="protein sequence ID" value="VYU63527.1"/>
    <property type="molecule type" value="Genomic_DNA"/>
</dbReference>
<evidence type="ECO:0000313" key="4">
    <source>
        <dbReference type="EMBL" id="VYU63527.1"/>
    </source>
</evidence>
<dbReference type="SUPFAM" id="SSF52172">
    <property type="entry name" value="CheY-like"/>
    <property type="match status" value="1"/>
</dbReference>
<dbReference type="CDD" id="cd17574">
    <property type="entry name" value="REC_OmpR"/>
    <property type="match status" value="1"/>
</dbReference>
<dbReference type="Gene3D" id="1.10.10.10">
    <property type="entry name" value="Winged helix-like DNA-binding domain superfamily/Winged helix DNA-binding domain"/>
    <property type="match status" value="1"/>
</dbReference>
<dbReference type="Gene3D" id="6.10.250.690">
    <property type="match status" value="1"/>
</dbReference>
<accession>A0A6N3GFP2</accession>
<evidence type="ECO:0000256" key="3">
    <source>
        <dbReference type="ARBA" id="ARBA00023125"/>
    </source>
</evidence>
<dbReference type="FunFam" id="3.40.50.2300:FF:000073">
    <property type="entry name" value="DNA-binding response regulator RprY"/>
    <property type="match status" value="1"/>
</dbReference>
<dbReference type="GO" id="GO:0000156">
    <property type="term" value="F:phosphorelay response regulator activity"/>
    <property type="evidence" value="ECO:0007669"/>
    <property type="project" value="TreeGrafter"/>
</dbReference>
<dbReference type="GO" id="GO:0005829">
    <property type="term" value="C:cytosol"/>
    <property type="evidence" value="ECO:0007669"/>
    <property type="project" value="TreeGrafter"/>
</dbReference>
<keyword evidence="1" id="KW-0597">Phosphoprotein</keyword>
<sequence>MEEKLRILLCEDDESLGMLLREYLQAKGYEAELFPDGDAGYKAFLKNRYEMCVLDVMMPKKDGFQLAQEIRQVNAEIPIIFLTAKNLKEDIFDGFKIGADDYITKPFSMEELVFRMEAILRRVRGKKVKETNMYKLGRFTFDTQRQILAIGDKQTKLTTKESELLSLLCAHANDVLQRELALKTIWIDDNYFNARSMDVYITKLRKHLKDDPSIEINNVHGKGYRLIIPTTEEE</sequence>
<dbReference type="Gene3D" id="3.40.50.2300">
    <property type="match status" value="1"/>
</dbReference>
<dbReference type="Pfam" id="PF00072">
    <property type="entry name" value="Response_reg"/>
    <property type="match status" value="1"/>
</dbReference>
<dbReference type="AlphaFoldDB" id="A0A6N3GFP2"/>
<dbReference type="GO" id="GO:0000976">
    <property type="term" value="F:transcription cis-regulatory region binding"/>
    <property type="evidence" value="ECO:0007669"/>
    <property type="project" value="TreeGrafter"/>
</dbReference>
<reference evidence="4" key="1">
    <citation type="submission" date="2019-11" db="EMBL/GenBank/DDBJ databases">
        <authorList>
            <person name="Feng L."/>
        </authorList>
    </citation>
    <scope>NUCLEOTIDE SEQUENCE</scope>
    <source>
        <strain evidence="4">PclaraLFYP37</strain>
    </source>
</reference>
<keyword evidence="2" id="KW-0902">Two-component regulatory system</keyword>
<dbReference type="SMART" id="SM00862">
    <property type="entry name" value="Trans_reg_C"/>
    <property type="match status" value="1"/>
</dbReference>
<evidence type="ECO:0000256" key="1">
    <source>
        <dbReference type="ARBA" id="ARBA00022553"/>
    </source>
</evidence>
<dbReference type="InterPro" id="IPR001789">
    <property type="entry name" value="Sig_transdc_resp-reg_receiver"/>
</dbReference>
<dbReference type="CDD" id="cd00383">
    <property type="entry name" value="trans_reg_C"/>
    <property type="match status" value="1"/>
</dbReference>
<organism evidence="4">
    <name type="scientific">Paraprevotella clara</name>
    <dbReference type="NCBI Taxonomy" id="454154"/>
    <lineage>
        <taxon>Bacteria</taxon>
        <taxon>Pseudomonadati</taxon>
        <taxon>Bacteroidota</taxon>
        <taxon>Bacteroidia</taxon>
        <taxon>Bacteroidales</taxon>
        <taxon>Prevotellaceae</taxon>
        <taxon>Paraprevotella</taxon>
    </lineage>
</organism>
<dbReference type="PROSITE" id="PS51755">
    <property type="entry name" value="OMPR_PHOB"/>
    <property type="match status" value="1"/>
</dbReference>